<evidence type="ECO:0000256" key="2">
    <source>
        <dbReference type="ARBA" id="ARBA00010139"/>
    </source>
</evidence>
<feature type="region of interest" description="Disordered" evidence="7">
    <location>
        <begin position="213"/>
        <end position="240"/>
    </location>
</feature>
<keyword evidence="4" id="KW-0274">FAD</keyword>
<sequence>MDSLTNKYAEESAKRFRSDGSAQYMELAEAQSPALADLVKDPFNAQMLNPQDGDSVKLAPTPDNIRLVDTAGVFGGTWYWNRYPGPMVDVEASIYMPLLEETGHMPGHRFPHGPEIRREPSVDMAVTAQFAIIAGGVLNPPKTPKIPGLDTFSGQRMHTGRWKYDISGGAHPMSGRYPASRGRRPASWAPEPPPSSWQSPVCARWPDELHVFQRTPSNVDGRDQRRTNPQEWRQITLTKG</sequence>
<accession>A0A0D9NPL0</accession>
<dbReference type="Gene3D" id="3.50.50.60">
    <property type="entry name" value="FAD/NAD(P)-binding domain"/>
    <property type="match status" value="2"/>
</dbReference>
<dbReference type="EMBL" id="KE384749">
    <property type="protein sequence ID" value="KJK75831.1"/>
    <property type="molecule type" value="Genomic_DNA"/>
</dbReference>
<evidence type="ECO:0000256" key="3">
    <source>
        <dbReference type="ARBA" id="ARBA00022630"/>
    </source>
</evidence>
<keyword evidence="3" id="KW-0285">Flavoprotein</keyword>
<dbReference type="InterPro" id="IPR050775">
    <property type="entry name" value="FAD-binding_Monooxygenases"/>
</dbReference>
<name>A0A0D9NPL0_METAN</name>
<proteinExistence type="inferred from homology"/>
<organism evidence="8 9">
    <name type="scientific">Metarhizium anisopliae BRIP 53293</name>
    <dbReference type="NCBI Taxonomy" id="1291518"/>
    <lineage>
        <taxon>Eukaryota</taxon>
        <taxon>Fungi</taxon>
        <taxon>Dikarya</taxon>
        <taxon>Ascomycota</taxon>
        <taxon>Pezizomycotina</taxon>
        <taxon>Sordariomycetes</taxon>
        <taxon>Hypocreomycetidae</taxon>
        <taxon>Hypocreales</taxon>
        <taxon>Clavicipitaceae</taxon>
        <taxon>Metarhizium</taxon>
    </lineage>
</organism>
<evidence type="ECO:0000256" key="7">
    <source>
        <dbReference type="SAM" id="MobiDB-lite"/>
    </source>
</evidence>
<evidence type="ECO:0000256" key="5">
    <source>
        <dbReference type="ARBA" id="ARBA00022857"/>
    </source>
</evidence>
<dbReference type="PANTHER" id="PTHR43098">
    <property type="entry name" value="L-ORNITHINE N(5)-MONOOXYGENASE-RELATED"/>
    <property type="match status" value="1"/>
</dbReference>
<feature type="region of interest" description="Disordered" evidence="7">
    <location>
        <begin position="173"/>
        <end position="201"/>
    </location>
</feature>
<gene>
    <name evidence="8" type="ORF">H634G_09195</name>
</gene>
<evidence type="ECO:0000256" key="1">
    <source>
        <dbReference type="ARBA" id="ARBA00001974"/>
    </source>
</evidence>
<comment type="cofactor">
    <cofactor evidence="1">
        <name>FAD</name>
        <dbReference type="ChEBI" id="CHEBI:57692"/>
    </cofactor>
</comment>
<dbReference type="GO" id="GO:0016491">
    <property type="term" value="F:oxidoreductase activity"/>
    <property type="evidence" value="ECO:0007669"/>
    <property type="project" value="UniProtKB-KW"/>
</dbReference>
<feature type="compositionally biased region" description="Polar residues" evidence="7">
    <location>
        <begin position="229"/>
        <end position="240"/>
    </location>
</feature>
<dbReference type="PANTHER" id="PTHR43098:SF2">
    <property type="entry name" value="FAD-BINDING MONOOXYGENASE AUSB-RELATED"/>
    <property type="match status" value="1"/>
</dbReference>
<protein>
    <submittedName>
        <fullName evidence="8">Uncharacterized protein</fullName>
    </submittedName>
</protein>
<dbReference type="SUPFAM" id="SSF51905">
    <property type="entry name" value="FAD/NAD(P)-binding domain"/>
    <property type="match status" value="1"/>
</dbReference>
<dbReference type="OrthoDB" id="66881at2759"/>
<dbReference type="AlphaFoldDB" id="A0A0D9NPL0"/>
<evidence type="ECO:0000256" key="4">
    <source>
        <dbReference type="ARBA" id="ARBA00022827"/>
    </source>
</evidence>
<dbReference type="Proteomes" id="UP000054544">
    <property type="component" value="Unassembled WGS sequence"/>
</dbReference>
<keyword evidence="6" id="KW-0560">Oxidoreductase</keyword>
<keyword evidence="9" id="KW-1185">Reference proteome</keyword>
<reference evidence="9" key="1">
    <citation type="journal article" date="2014" name="BMC Genomics">
        <title>The genome sequence of the biocontrol fungus Metarhizium anisopliae and comparative genomics of Metarhizium species.</title>
        <authorList>
            <person name="Pattemore J.A."/>
            <person name="Hane J.K."/>
            <person name="Williams A.H."/>
            <person name="Wilson B.A."/>
            <person name="Stodart B.J."/>
            <person name="Ash G.J."/>
        </authorList>
    </citation>
    <scope>NUCLEOTIDE SEQUENCE [LARGE SCALE GENOMIC DNA]</scope>
    <source>
        <strain evidence="9">BRIP 53293</strain>
    </source>
</reference>
<evidence type="ECO:0000256" key="6">
    <source>
        <dbReference type="ARBA" id="ARBA00023002"/>
    </source>
</evidence>
<evidence type="ECO:0000313" key="9">
    <source>
        <dbReference type="Proteomes" id="UP000054544"/>
    </source>
</evidence>
<evidence type="ECO:0000313" key="8">
    <source>
        <dbReference type="EMBL" id="KJK75831.1"/>
    </source>
</evidence>
<dbReference type="InterPro" id="IPR036188">
    <property type="entry name" value="FAD/NAD-bd_sf"/>
</dbReference>
<dbReference type="STRING" id="1291518.A0A0D9NPL0"/>
<keyword evidence="5" id="KW-0521">NADP</keyword>
<comment type="similarity">
    <text evidence="2">Belongs to the FAD-binding monooxygenase family.</text>
</comment>